<protein>
    <recommendedName>
        <fullName evidence="7">HTH-type transcriptional regulator BetI</fullName>
    </recommendedName>
</protein>
<evidence type="ECO:0000256" key="7">
    <source>
        <dbReference type="HAMAP-Rule" id="MF_00768"/>
    </source>
</evidence>
<sequence>MPKIGMEPVRRSALINATIAEIGQNGSLDVTVSQIARRAGMSSALAHHYFGSKEQIFLAVIRHILRQFGQSVAERSSTAMSPRDRIIAIIDASFDQEQFDPNVVAAWLAFYVKAQNSDEVARLLRVYARRLNSNLVFQLKEIVSDDAACNIAQGLASMIDGFYIRHALQDMAPNRQTTKALVVDYLDLCLLRHQNN</sequence>
<dbReference type="PANTHER" id="PTHR30055">
    <property type="entry name" value="HTH-TYPE TRANSCRIPTIONAL REGULATOR RUTR"/>
    <property type="match status" value="1"/>
</dbReference>
<dbReference type="RefSeq" id="WP_263951835.1">
    <property type="nucleotide sequence ID" value="NZ_JAOYFC010000001.1"/>
</dbReference>
<comment type="function">
    <text evidence="6">Repressor involved in the biosynthesis of the osmoprotectant glycine betaine. It represses transcription of the choline transporter BetT and the genes of BetAB involved in the synthesis of glycine betaine.</text>
</comment>
<gene>
    <name evidence="7 10" type="primary">betI</name>
    <name evidence="10" type="ORF">OH136_00445</name>
</gene>
<dbReference type="EMBL" id="JAOYFC010000001">
    <property type="protein sequence ID" value="MCV6823007.1"/>
    <property type="molecule type" value="Genomic_DNA"/>
</dbReference>
<evidence type="ECO:0000256" key="6">
    <source>
        <dbReference type="ARBA" id="ARBA00024936"/>
    </source>
</evidence>
<feature type="DNA-binding region" description="H-T-H motif" evidence="7 8">
    <location>
        <begin position="31"/>
        <end position="50"/>
    </location>
</feature>
<dbReference type="GO" id="GO:0045892">
    <property type="term" value="P:negative regulation of DNA-templated transcription"/>
    <property type="evidence" value="ECO:0007669"/>
    <property type="project" value="UniProtKB-UniRule"/>
</dbReference>
<dbReference type="AlphaFoldDB" id="A0AAE3J0L4"/>
<dbReference type="SUPFAM" id="SSF48498">
    <property type="entry name" value="Tetracyclin repressor-like, C-terminal domain"/>
    <property type="match status" value="1"/>
</dbReference>
<evidence type="ECO:0000256" key="3">
    <source>
        <dbReference type="ARBA" id="ARBA00023015"/>
    </source>
</evidence>
<dbReference type="Pfam" id="PF13977">
    <property type="entry name" value="TetR_C_6"/>
    <property type="match status" value="1"/>
</dbReference>
<keyword evidence="3 7" id="KW-0805">Transcription regulation</keyword>
<feature type="domain" description="HTH tetR-type" evidence="9">
    <location>
        <begin position="8"/>
        <end position="68"/>
    </location>
</feature>
<evidence type="ECO:0000256" key="4">
    <source>
        <dbReference type="ARBA" id="ARBA00023125"/>
    </source>
</evidence>
<keyword evidence="5 7" id="KW-0804">Transcription</keyword>
<dbReference type="SUPFAM" id="SSF46689">
    <property type="entry name" value="Homeodomain-like"/>
    <property type="match status" value="1"/>
</dbReference>
<dbReference type="InterPro" id="IPR001647">
    <property type="entry name" value="HTH_TetR"/>
</dbReference>
<comment type="caution">
    <text evidence="10">The sequence shown here is derived from an EMBL/GenBank/DDBJ whole genome shotgun (WGS) entry which is preliminary data.</text>
</comment>
<comment type="function">
    <text evidence="7">Repressor involved in choline regulation of the bet genes.</text>
</comment>
<keyword evidence="4 7" id="KW-0238">DNA-binding</keyword>
<keyword evidence="2 7" id="KW-0678">Repressor</keyword>
<dbReference type="Pfam" id="PF00440">
    <property type="entry name" value="TetR_N"/>
    <property type="match status" value="1"/>
</dbReference>
<dbReference type="HAMAP" id="MF_00768">
    <property type="entry name" value="HTH_type_BetI"/>
    <property type="match status" value="1"/>
</dbReference>
<dbReference type="InterPro" id="IPR009057">
    <property type="entry name" value="Homeodomain-like_sf"/>
</dbReference>
<dbReference type="InterPro" id="IPR039538">
    <property type="entry name" value="BetI_C"/>
</dbReference>
<organism evidence="10 11">
    <name type="scientific">Halocynthiibacter halioticoli</name>
    <dbReference type="NCBI Taxonomy" id="2986804"/>
    <lineage>
        <taxon>Bacteria</taxon>
        <taxon>Pseudomonadati</taxon>
        <taxon>Pseudomonadota</taxon>
        <taxon>Alphaproteobacteria</taxon>
        <taxon>Rhodobacterales</taxon>
        <taxon>Paracoccaceae</taxon>
        <taxon>Halocynthiibacter</taxon>
    </lineage>
</organism>
<evidence type="ECO:0000256" key="2">
    <source>
        <dbReference type="ARBA" id="ARBA00022491"/>
    </source>
</evidence>
<evidence type="ECO:0000256" key="1">
    <source>
        <dbReference type="ARBA" id="ARBA00004719"/>
    </source>
</evidence>
<dbReference type="GO" id="GO:0000976">
    <property type="term" value="F:transcription cis-regulatory region binding"/>
    <property type="evidence" value="ECO:0007669"/>
    <property type="project" value="TreeGrafter"/>
</dbReference>
<dbReference type="NCBIfam" id="TIGR03384">
    <property type="entry name" value="betaine_BetI"/>
    <property type="match status" value="1"/>
</dbReference>
<reference evidence="10" key="1">
    <citation type="submission" date="2022-10" db="EMBL/GenBank/DDBJ databases">
        <authorList>
            <person name="Yue Y."/>
        </authorList>
    </citation>
    <scope>NUCLEOTIDE SEQUENCE</scope>
    <source>
        <strain evidence="10">Z654</strain>
    </source>
</reference>
<proteinExistence type="inferred from homology"/>
<dbReference type="NCBIfam" id="NF001978">
    <property type="entry name" value="PRK00767.1"/>
    <property type="match status" value="1"/>
</dbReference>
<accession>A0AAE3J0L4</accession>
<dbReference type="GO" id="GO:0019285">
    <property type="term" value="P:glycine betaine biosynthetic process from choline"/>
    <property type="evidence" value="ECO:0007669"/>
    <property type="project" value="UniProtKB-UniRule"/>
</dbReference>
<dbReference type="Proteomes" id="UP001208041">
    <property type="component" value="Unassembled WGS sequence"/>
</dbReference>
<evidence type="ECO:0000256" key="5">
    <source>
        <dbReference type="ARBA" id="ARBA00023163"/>
    </source>
</evidence>
<evidence type="ECO:0000313" key="11">
    <source>
        <dbReference type="Proteomes" id="UP001208041"/>
    </source>
</evidence>
<dbReference type="Gene3D" id="1.10.357.10">
    <property type="entry name" value="Tetracycline Repressor, domain 2"/>
    <property type="match status" value="1"/>
</dbReference>
<comment type="pathway">
    <text evidence="1 7">Amine and polyamine biosynthesis; betaine biosynthesis via choline pathway [regulation].</text>
</comment>
<evidence type="ECO:0000259" key="9">
    <source>
        <dbReference type="PROSITE" id="PS50977"/>
    </source>
</evidence>
<dbReference type="PANTHER" id="PTHR30055:SF234">
    <property type="entry name" value="HTH-TYPE TRANSCRIPTIONAL REGULATOR BETI"/>
    <property type="match status" value="1"/>
</dbReference>
<keyword evidence="11" id="KW-1185">Reference proteome</keyword>
<dbReference type="PROSITE" id="PS50977">
    <property type="entry name" value="HTH_TETR_2"/>
    <property type="match status" value="1"/>
</dbReference>
<evidence type="ECO:0000313" key="10">
    <source>
        <dbReference type="EMBL" id="MCV6823007.1"/>
    </source>
</evidence>
<dbReference type="InterPro" id="IPR050109">
    <property type="entry name" value="HTH-type_TetR-like_transc_reg"/>
</dbReference>
<dbReference type="InterPro" id="IPR017757">
    <property type="entry name" value="Tscrpt_rep_BetI"/>
</dbReference>
<dbReference type="GO" id="GO:0003700">
    <property type="term" value="F:DNA-binding transcription factor activity"/>
    <property type="evidence" value="ECO:0007669"/>
    <property type="project" value="UniProtKB-UniRule"/>
</dbReference>
<name>A0AAE3J0L4_9RHOB</name>
<evidence type="ECO:0000256" key="8">
    <source>
        <dbReference type="PROSITE-ProRule" id="PRU00335"/>
    </source>
</evidence>
<dbReference type="InterPro" id="IPR036271">
    <property type="entry name" value="Tet_transcr_reg_TetR-rel_C_sf"/>
</dbReference>